<dbReference type="Gene3D" id="3.40.50.300">
    <property type="entry name" value="P-loop containing nucleotide triphosphate hydrolases"/>
    <property type="match status" value="1"/>
</dbReference>
<feature type="domain" description="SRP54-type proteins GTP-binding" evidence="11">
    <location>
        <begin position="275"/>
        <end position="288"/>
    </location>
</feature>
<dbReference type="GO" id="GO:0005047">
    <property type="term" value="F:signal recognition particle binding"/>
    <property type="evidence" value="ECO:0007669"/>
    <property type="project" value="TreeGrafter"/>
</dbReference>
<dbReference type="Pfam" id="PF02881">
    <property type="entry name" value="SRP54_N"/>
    <property type="match status" value="1"/>
</dbReference>
<evidence type="ECO:0000256" key="1">
    <source>
        <dbReference type="ARBA" id="ARBA00022475"/>
    </source>
</evidence>
<keyword evidence="3 9" id="KW-0547">Nucleotide-binding</keyword>
<dbReference type="InterPro" id="IPR013822">
    <property type="entry name" value="Signal_recog_particl_SRP54_hlx"/>
</dbReference>
<dbReference type="InterPro" id="IPR036225">
    <property type="entry name" value="SRP/SRP_N"/>
</dbReference>
<dbReference type="STRING" id="697281.Mahau_1054"/>
<evidence type="ECO:0000256" key="7">
    <source>
        <dbReference type="ARBA" id="ARBA00023170"/>
    </source>
</evidence>
<dbReference type="eggNOG" id="COG0552">
    <property type="taxonomic scope" value="Bacteria"/>
</dbReference>
<dbReference type="KEGG" id="mas:Mahau_1054"/>
<organism evidence="12 13">
    <name type="scientific">Mahella australiensis (strain DSM 15567 / CIP 107919 / 50-1 BON)</name>
    <dbReference type="NCBI Taxonomy" id="697281"/>
    <lineage>
        <taxon>Bacteria</taxon>
        <taxon>Bacillati</taxon>
        <taxon>Bacillota</taxon>
        <taxon>Clostridia</taxon>
        <taxon>Thermoanaerobacterales</taxon>
        <taxon>Thermoanaerobacterales Family IV. Incertae Sedis</taxon>
        <taxon>Mahella</taxon>
    </lineage>
</organism>
<feature type="binding site" evidence="9">
    <location>
        <begin position="190"/>
        <end position="194"/>
    </location>
    <ligand>
        <name>GTP</name>
        <dbReference type="ChEBI" id="CHEBI:37565"/>
    </ligand>
</feature>
<keyword evidence="6 9" id="KW-0472">Membrane</keyword>
<keyword evidence="10" id="KW-0175">Coiled coil</keyword>
<name>F4A2S2_MAHA5</name>
<dbReference type="CDD" id="cd17874">
    <property type="entry name" value="FtsY"/>
    <property type="match status" value="1"/>
</dbReference>
<dbReference type="GO" id="GO:0005737">
    <property type="term" value="C:cytoplasm"/>
    <property type="evidence" value="ECO:0007669"/>
    <property type="project" value="UniProtKB-SubCell"/>
</dbReference>
<evidence type="ECO:0000256" key="10">
    <source>
        <dbReference type="SAM" id="Coils"/>
    </source>
</evidence>
<dbReference type="Proteomes" id="UP000008457">
    <property type="component" value="Chromosome"/>
</dbReference>
<dbReference type="OrthoDB" id="9804720at2"/>
<dbReference type="SMART" id="SM00382">
    <property type="entry name" value="AAA"/>
    <property type="match status" value="1"/>
</dbReference>
<keyword evidence="7 9" id="KW-0675">Receptor</keyword>
<dbReference type="SUPFAM" id="SSF52540">
    <property type="entry name" value="P-loop containing nucleoside triphosphate hydrolases"/>
    <property type="match status" value="1"/>
</dbReference>
<dbReference type="PANTHER" id="PTHR43134:SF1">
    <property type="entry name" value="SIGNAL RECOGNITION PARTICLE RECEPTOR SUBUNIT ALPHA"/>
    <property type="match status" value="1"/>
</dbReference>
<comment type="subcellular location">
    <subcellularLocation>
        <location evidence="9">Cell membrane</location>
        <topology evidence="9">Peripheral membrane protein</topology>
        <orientation evidence="9">Cytoplasmic side</orientation>
    </subcellularLocation>
    <subcellularLocation>
        <location evidence="9">Cytoplasm</location>
    </subcellularLocation>
</comment>
<accession>F4A2S2</accession>
<keyword evidence="5 9" id="KW-0342">GTP-binding</keyword>
<comment type="function">
    <text evidence="9">Involved in targeting and insertion of nascent membrane proteins into the cytoplasmic membrane. Acts as a receptor for the complex formed by the signal recognition particle (SRP) and the ribosome-nascent chain (RNC).</text>
</comment>
<dbReference type="InterPro" id="IPR003593">
    <property type="entry name" value="AAA+_ATPase"/>
</dbReference>
<reference evidence="13" key="1">
    <citation type="submission" date="2010-11" db="EMBL/GenBank/DDBJ databases">
        <title>The complete genome of Mahella australiensis DSM 15567.</title>
        <authorList>
            <consortium name="US DOE Joint Genome Institute (JGI-PGF)"/>
            <person name="Lucas S."/>
            <person name="Copeland A."/>
            <person name="Lapidus A."/>
            <person name="Bruce D."/>
            <person name="Goodwin L."/>
            <person name="Pitluck S."/>
            <person name="Kyrpides N."/>
            <person name="Mavromatis K."/>
            <person name="Pagani I."/>
            <person name="Ivanova N."/>
            <person name="Teshima H."/>
            <person name="Brettin T."/>
            <person name="Detter J.C."/>
            <person name="Han C."/>
            <person name="Tapia R."/>
            <person name="Land M."/>
            <person name="Hauser L."/>
            <person name="Markowitz V."/>
            <person name="Cheng J.-F."/>
            <person name="Hugenholtz P."/>
            <person name="Woyke T."/>
            <person name="Wu D."/>
            <person name="Spring S."/>
            <person name="Pukall R."/>
            <person name="Steenblock K."/>
            <person name="Schneider S."/>
            <person name="Klenk H.-P."/>
            <person name="Eisen J.A."/>
        </authorList>
    </citation>
    <scope>NUCLEOTIDE SEQUENCE [LARGE SCALE GENOMIC DNA]</scope>
    <source>
        <strain evidence="13">DSM 15567 / CIP 107919 / 50-1 BON</strain>
    </source>
</reference>
<dbReference type="GO" id="GO:0005886">
    <property type="term" value="C:plasma membrane"/>
    <property type="evidence" value="ECO:0007669"/>
    <property type="project" value="UniProtKB-SubCell"/>
</dbReference>
<dbReference type="FunFam" id="1.20.120.140:FF:000002">
    <property type="entry name" value="Signal recognition particle receptor FtsY"/>
    <property type="match status" value="1"/>
</dbReference>
<protein>
    <recommendedName>
        <fullName evidence="9">Signal recognition particle receptor FtsY</fullName>
        <shortName evidence="9">SRP receptor</shortName>
        <ecNumber evidence="9">3.6.5.4</ecNumber>
    </recommendedName>
</protein>
<reference evidence="12 13" key="2">
    <citation type="journal article" date="2011" name="Stand. Genomic Sci.">
        <title>Complete genome sequence of Mahella australiensis type strain (50-1 BON).</title>
        <authorList>
            <person name="Sikorski J."/>
            <person name="Teshima H."/>
            <person name="Nolan M."/>
            <person name="Lucas S."/>
            <person name="Hammon N."/>
            <person name="Deshpande S."/>
            <person name="Cheng J.F."/>
            <person name="Pitluck S."/>
            <person name="Liolios K."/>
            <person name="Pagani I."/>
            <person name="Ivanova N."/>
            <person name="Huntemann M."/>
            <person name="Mavromatis K."/>
            <person name="Ovchinikova G."/>
            <person name="Pati A."/>
            <person name="Tapia R."/>
            <person name="Han C."/>
            <person name="Goodwin L."/>
            <person name="Chen A."/>
            <person name="Palaniappan K."/>
            <person name="Land M."/>
            <person name="Hauser L."/>
            <person name="Ngatchou-Djao O.D."/>
            <person name="Rohde M."/>
            <person name="Pukall R."/>
            <person name="Spring S."/>
            <person name="Abt B."/>
            <person name="Goker M."/>
            <person name="Detter J.C."/>
            <person name="Woyke T."/>
            <person name="Bristow J."/>
            <person name="Markowitz V."/>
            <person name="Hugenholtz P."/>
            <person name="Eisen J.A."/>
            <person name="Kyrpides N.C."/>
            <person name="Klenk H.P."/>
            <person name="Lapidus A."/>
        </authorList>
    </citation>
    <scope>NUCLEOTIDE SEQUENCE [LARGE SCALE GENOMIC DNA]</scope>
    <source>
        <strain evidence="13">DSM 15567 / CIP 107919 / 50-1 BON</strain>
    </source>
</reference>
<dbReference type="AlphaFoldDB" id="F4A2S2"/>
<dbReference type="InterPro" id="IPR000897">
    <property type="entry name" value="SRP54_GTPase_dom"/>
</dbReference>
<dbReference type="GO" id="GO:0005525">
    <property type="term" value="F:GTP binding"/>
    <property type="evidence" value="ECO:0007669"/>
    <property type="project" value="UniProtKB-UniRule"/>
</dbReference>
<sequence length="304" mass="33325">MGIFDKLKSGLAKTRDNFSSRVDGLINSSKVIDEEFYDQLEELLILADVGAKAAESIINDIKKQVKQQKLRDPEQVRALLKDELKRVLSKNAASKDMDLYPRIILVVGVNGVGKTTTIGKLAYKFKQDGRKVLLAAADTFRAAATEQLEIWSQRAGVDIVKHEEGSDPAAVVFDAIQSAKAKKADVIICDTAGRLHNKKNLMEELKKVNRVVEREYPEAYKEVLLVLDATTGQNAVSQARVFKEAVDINSIALTKLDGTAKGGVIIAIADELSVPVKYIGVGEGIDDLQDFEPQNFVSALLDID</sequence>
<dbReference type="EC" id="3.6.5.4" evidence="9"/>
<dbReference type="GO" id="GO:0003924">
    <property type="term" value="F:GTPase activity"/>
    <property type="evidence" value="ECO:0007669"/>
    <property type="project" value="UniProtKB-UniRule"/>
</dbReference>
<dbReference type="RefSeq" id="WP_013780682.1">
    <property type="nucleotide sequence ID" value="NC_015520.1"/>
</dbReference>
<evidence type="ECO:0000256" key="6">
    <source>
        <dbReference type="ARBA" id="ARBA00023136"/>
    </source>
</evidence>
<dbReference type="FunFam" id="3.40.50.300:FF:000053">
    <property type="entry name" value="Signal recognition particle receptor FtsY"/>
    <property type="match status" value="1"/>
</dbReference>
<comment type="subunit">
    <text evidence="9">Part of the signal recognition particle protein translocation system, which is composed of SRP and FtsY.</text>
</comment>
<keyword evidence="1 9" id="KW-1003">Cell membrane</keyword>
<dbReference type="InterPro" id="IPR004390">
    <property type="entry name" value="SR_rcpt_FtsY"/>
</dbReference>
<evidence type="ECO:0000256" key="8">
    <source>
        <dbReference type="ARBA" id="ARBA00048027"/>
    </source>
</evidence>
<dbReference type="EMBL" id="CP002360">
    <property type="protein sequence ID" value="AEE96252.1"/>
    <property type="molecule type" value="Genomic_DNA"/>
</dbReference>
<comment type="similarity">
    <text evidence="9">Belongs to the GTP-binding SRP family. FtsY subfamily.</text>
</comment>
<dbReference type="SUPFAM" id="SSF47364">
    <property type="entry name" value="Domain of the SRP/SRP receptor G-proteins"/>
    <property type="match status" value="1"/>
</dbReference>
<dbReference type="InterPro" id="IPR042101">
    <property type="entry name" value="SRP54_N_sf"/>
</dbReference>
<comment type="catalytic activity">
    <reaction evidence="8 9">
        <text>GTP + H2O = GDP + phosphate + H(+)</text>
        <dbReference type="Rhea" id="RHEA:19669"/>
        <dbReference type="ChEBI" id="CHEBI:15377"/>
        <dbReference type="ChEBI" id="CHEBI:15378"/>
        <dbReference type="ChEBI" id="CHEBI:37565"/>
        <dbReference type="ChEBI" id="CHEBI:43474"/>
        <dbReference type="ChEBI" id="CHEBI:58189"/>
        <dbReference type="EC" id="3.6.5.4"/>
    </reaction>
</comment>
<evidence type="ECO:0000256" key="9">
    <source>
        <dbReference type="HAMAP-Rule" id="MF_00920"/>
    </source>
</evidence>
<gene>
    <name evidence="9" type="primary">ftsY</name>
    <name evidence="12" type="ordered locus">Mahau_1054</name>
</gene>
<dbReference type="PANTHER" id="PTHR43134">
    <property type="entry name" value="SIGNAL RECOGNITION PARTICLE RECEPTOR SUBUNIT ALPHA"/>
    <property type="match status" value="1"/>
</dbReference>
<dbReference type="NCBIfam" id="TIGR00064">
    <property type="entry name" value="ftsY"/>
    <property type="match status" value="1"/>
</dbReference>
<evidence type="ECO:0000256" key="4">
    <source>
        <dbReference type="ARBA" id="ARBA00022801"/>
    </source>
</evidence>
<dbReference type="GO" id="GO:0006614">
    <property type="term" value="P:SRP-dependent cotranslational protein targeting to membrane"/>
    <property type="evidence" value="ECO:0007669"/>
    <property type="project" value="InterPro"/>
</dbReference>
<dbReference type="PROSITE" id="PS00300">
    <property type="entry name" value="SRP54"/>
    <property type="match status" value="1"/>
</dbReference>
<evidence type="ECO:0000256" key="2">
    <source>
        <dbReference type="ARBA" id="ARBA00022490"/>
    </source>
</evidence>
<dbReference type="Pfam" id="PF00448">
    <property type="entry name" value="SRP54"/>
    <property type="match status" value="1"/>
</dbReference>
<evidence type="ECO:0000313" key="12">
    <source>
        <dbReference type="EMBL" id="AEE96252.1"/>
    </source>
</evidence>
<feature type="binding site" evidence="9">
    <location>
        <begin position="108"/>
        <end position="115"/>
    </location>
    <ligand>
        <name>GTP</name>
        <dbReference type="ChEBI" id="CHEBI:37565"/>
    </ligand>
</feature>
<dbReference type="InterPro" id="IPR027417">
    <property type="entry name" value="P-loop_NTPase"/>
</dbReference>
<feature type="binding site" evidence="9">
    <location>
        <begin position="254"/>
        <end position="257"/>
    </location>
    <ligand>
        <name>GTP</name>
        <dbReference type="ChEBI" id="CHEBI:37565"/>
    </ligand>
</feature>
<dbReference type="HOGENOM" id="CLU_009301_3_4_9"/>
<dbReference type="Gene3D" id="1.20.120.140">
    <property type="entry name" value="Signal recognition particle SRP54, nucleotide-binding domain"/>
    <property type="match status" value="1"/>
</dbReference>
<dbReference type="SMART" id="SM00962">
    <property type="entry name" value="SRP54"/>
    <property type="match status" value="1"/>
</dbReference>
<evidence type="ECO:0000313" key="13">
    <source>
        <dbReference type="Proteomes" id="UP000008457"/>
    </source>
</evidence>
<evidence type="ECO:0000256" key="5">
    <source>
        <dbReference type="ARBA" id="ARBA00023134"/>
    </source>
</evidence>
<keyword evidence="13" id="KW-1185">Reference proteome</keyword>
<keyword evidence="2 9" id="KW-0963">Cytoplasm</keyword>
<evidence type="ECO:0000256" key="3">
    <source>
        <dbReference type="ARBA" id="ARBA00022741"/>
    </source>
</evidence>
<proteinExistence type="inferred from homology"/>
<evidence type="ECO:0000259" key="11">
    <source>
        <dbReference type="PROSITE" id="PS00300"/>
    </source>
</evidence>
<dbReference type="HAMAP" id="MF_00920">
    <property type="entry name" value="FtsY"/>
    <property type="match status" value="1"/>
</dbReference>
<keyword evidence="4 9" id="KW-0378">Hydrolase</keyword>
<dbReference type="SMART" id="SM00963">
    <property type="entry name" value="SRP54_N"/>
    <property type="match status" value="1"/>
</dbReference>
<feature type="coiled-coil region" evidence="10">
    <location>
        <begin position="195"/>
        <end position="222"/>
    </location>
</feature>